<dbReference type="AlphaFoldDB" id="A0A930VIH9"/>
<evidence type="ECO:0000313" key="1">
    <source>
        <dbReference type="EMBL" id="MBF4765201.1"/>
    </source>
</evidence>
<protein>
    <submittedName>
        <fullName evidence="1">Uncharacterized protein</fullName>
    </submittedName>
</protein>
<feature type="non-terminal residue" evidence="1">
    <location>
        <position position="1"/>
    </location>
</feature>
<organism evidence="1 2">
    <name type="scientific">Nocardioides islandensis</name>
    <dbReference type="NCBI Taxonomy" id="433663"/>
    <lineage>
        <taxon>Bacteria</taxon>
        <taxon>Bacillati</taxon>
        <taxon>Actinomycetota</taxon>
        <taxon>Actinomycetes</taxon>
        <taxon>Propionibacteriales</taxon>
        <taxon>Nocardioidaceae</taxon>
        <taxon>Nocardioides</taxon>
    </lineage>
</organism>
<dbReference type="Proteomes" id="UP000640489">
    <property type="component" value="Unassembled WGS sequence"/>
</dbReference>
<comment type="caution">
    <text evidence="1">The sequence shown here is derived from an EMBL/GenBank/DDBJ whole genome shotgun (WGS) entry which is preliminary data.</text>
</comment>
<reference evidence="1" key="1">
    <citation type="submission" date="2020-11" db="EMBL/GenBank/DDBJ databases">
        <title>Nocardioides sp. nov., isolated from Soil of Cynanchum wilfordii Hemsley rhizosphere.</title>
        <authorList>
            <person name="Lee J.-S."/>
            <person name="Suh M.K."/>
            <person name="Kim J.-S."/>
        </authorList>
    </citation>
    <scope>NUCLEOTIDE SEQUENCE</scope>
    <source>
        <strain evidence="1">KCTC 19275</strain>
    </source>
</reference>
<accession>A0A930VIH9</accession>
<proteinExistence type="predicted"/>
<dbReference type="EMBL" id="JADKPN010000013">
    <property type="protein sequence ID" value="MBF4765201.1"/>
    <property type="molecule type" value="Genomic_DNA"/>
</dbReference>
<dbReference type="RefSeq" id="WP_194708378.1">
    <property type="nucleotide sequence ID" value="NZ_JADKPN010000013.1"/>
</dbReference>
<gene>
    <name evidence="1" type="ORF">ISU07_18880</name>
</gene>
<keyword evidence="2" id="KW-1185">Reference proteome</keyword>
<evidence type="ECO:0000313" key="2">
    <source>
        <dbReference type="Proteomes" id="UP000640489"/>
    </source>
</evidence>
<name>A0A930VIH9_9ACTN</name>
<sequence length="260" mass="26479">GNFVCSFPDGPASSTVSVQVKDSDDAASITATQTVTVSNVAPTVSSVTMSGIDPVTGNATLTAAFVDPGADSFGGSGFAATYGSSSAYPGPATVTGRTMTAQVNLPRGCFTYTVTATVIDDDGASGSKSASSGSTTDIYQVGFKDPIRDNERNIAKYGNVVPVKVLLSSSCSGAAVTTVSLYLTIVQGNVTDDAIDDSPNIVVDSVSNADSGTQMRTSGGMYMYNLSTKGLTQGQDYTLRVRSGSATGPVILKALLQPKK</sequence>